<accession>A0A0Q3K2V2</accession>
<reference evidence="1" key="2">
    <citation type="submission" date="2017-06" db="EMBL/GenBank/DDBJ databases">
        <title>WGS assembly of Brachypodium distachyon.</title>
        <authorList>
            <consortium name="The International Brachypodium Initiative"/>
            <person name="Lucas S."/>
            <person name="Harmon-Smith M."/>
            <person name="Lail K."/>
            <person name="Tice H."/>
            <person name="Grimwood J."/>
            <person name="Bruce D."/>
            <person name="Barry K."/>
            <person name="Shu S."/>
            <person name="Lindquist E."/>
            <person name="Wang M."/>
            <person name="Pitluck S."/>
            <person name="Vogel J.P."/>
            <person name="Garvin D.F."/>
            <person name="Mockler T.C."/>
            <person name="Schmutz J."/>
            <person name="Rokhsar D."/>
            <person name="Bevan M.W."/>
        </authorList>
    </citation>
    <scope>NUCLEOTIDE SEQUENCE</scope>
    <source>
        <strain evidence="1">Bd21</strain>
    </source>
</reference>
<dbReference type="Proteomes" id="UP000008810">
    <property type="component" value="Chromosome 1"/>
</dbReference>
<dbReference type="EMBL" id="CM000880">
    <property type="protein sequence ID" value="KQK18652.1"/>
    <property type="molecule type" value="Genomic_DNA"/>
</dbReference>
<evidence type="ECO:0000313" key="3">
    <source>
        <dbReference type="Proteomes" id="UP000008810"/>
    </source>
</evidence>
<keyword evidence="3" id="KW-1185">Reference proteome</keyword>
<reference evidence="1 2" key="1">
    <citation type="journal article" date="2010" name="Nature">
        <title>Genome sequencing and analysis of the model grass Brachypodium distachyon.</title>
        <authorList>
            <consortium name="International Brachypodium Initiative"/>
        </authorList>
    </citation>
    <scope>NUCLEOTIDE SEQUENCE [LARGE SCALE GENOMIC DNA]</scope>
    <source>
        <strain evidence="1 2">Bd21</strain>
    </source>
</reference>
<dbReference type="Gramene" id="KQK18652">
    <property type="protein sequence ID" value="KQK18652"/>
    <property type="gene ID" value="BRADI_1g43871v3"/>
</dbReference>
<proteinExistence type="predicted"/>
<dbReference type="Pfam" id="PF04749">
    <property type="entry name" value="PLAC8"/>
    <property type="match status" value="1"/>
</dbReference>
<organism evidence="1">
    <name type="scientific">Brachypodium distachyon</name>
    <name type="common">Purple false brome</name>
    <name type="synonym">Trachynia distachya</name>
    <dbReference type="NCBI Taxonomy" id="15368"/>
    <lineage>
        <taxon>Eukaryota</taxon>
        <taxon>Viridiplantae</taxon>
        <taxon>Streptophyta</taxon>
        <taxon>Embryophyta</taxon>
        <taxon>Tracheophyta</taxon>
        <taxon>Spermatophyta</taxon>
        <taxon>Magnoliopsida</taxon>
        <taxon>Liliopsida</taxon>
        <taxon>Poales</taxon>
        <taxon>Poaceae</taxon>
        <taxon>BOP clade</taxon>
        <taxon>Pooideae</taxon>
        <taxon>Stipodae</taxon>
        <taxon>Brachypodieae</taxon>
        <taxon>Brachypodium</taxon>
    </lineage>
</organism>
<sequence>MGKWSVGLYDCFGDLGTCCLTCWCPCITFGRIAEIVDRGSACCNWLYSCTKRSSMQAQNNFQESRFMDCCIHFCCETCALCQEYKELENRGFNMSKGWEGNNKMVVGMAAPEKQGMDALLDHV</sequence>
<dbReference type="InterPro" id="IPR006461">
    <property type="entry name" value="PLAC_motif_containing"/>
</dbReference>
<dbReference type="EnsemblPlants" id="KQK18652">
    <property type="protein sequence ID" value="KQK18652"/>
    <property type="gene ID" value="BRADI_1g43871v3"/>
</dbReference>
<dbReference type="AlphaFoldDB" id="A0A0Q3K2V2"/>
<dbReference type="OrthoDB" id="1045822at2759"/>
<gene>
    <name evidence="1" type="ORF">BRADI_1g43871v3</name>
</gene>
<evidence type="ECO:0000313" key="2">
    <source>
        <dbReference type="EnsemblPlants" id="KQK18652"/>
    </source>
</evidence>
<evidence type="ECO:0000313" key="1">
    <source>
        <dbReference type="EMBL" id="KQK18652.1"/>
    </source>
</evidence>
<reference evidence="2" key="3">
    <citation type="submission" date="2018-08" db="UniProtKB">
        <authorList>
            <consortium name="EnsemblPlants"/>
        </authorList>
    </citation>
    <scope>IDENTIFICATION</scope>
    <source>
        <strain evidence="2">cv. Bd21</strain>
    </source>
</reference>
<protein>
    <submittedName>
        <fullName evidence="1 2">Uncharacterized protein</fullName>
    </submittedName>
</protein>
<name>A0A0Q3K2V2_BRADI</name>
<dbReference type="InParanoid" id="A0A0Q3K2V2"/>
<dbReference type="NCBIfam" id="TIGR01571">
    <property type="entry name" value="A_thal_Cys_rich"/>
    <property type="match status" value="1"/>
</dbReference>
<dbReference type="PANTHER" id="PTHR15907">
    <property type="entry name" value="DUF614 FAMILY PROTEIN-RELATED"/>
    <property type="match status" value="1"/>
</dbReference>
<dbReference type="STRING" id="15368.A0A0Q3K2V2"/>